<dbReference type="PANTHER" id="PTHR45931">
    <property type="entry name" value="SI:CH211-59O9.10"/>
    <property type="match status" value="1"/>
</dbReference>
<dbReference type="FunFam" id="3.30.40.10:FF:000127">
    <property type="entry name" value="E3 ubiquitin-protein ligase RNF181"/>
    <property type="match status" value="1"/>
</dbReference>
<keyword evidence="3" id="KW-0808">Transferase</keyword>
<evidence type="ECO:0000259" key="14">
    <source>
        <dbReference type="PROSITE" id="PS50089"/>
    </source>
</evidence>
<dbReference type="OMA" id="MVSVPDC"/>
<name>F6WRI2_CIOIN</name>
<accession>F6WRI2</accession>
<dbReference type="InterPro" id="IPR051834">
    <property type="entry name" value="RING_finger_E3_ligase"/>
</dbReference>
<dbReference type="GO" id="GO:0008270">
    <property type="term" value="F:zinc ion binding"/>
    <property type="evidence" value="ECO:0007669"/>
    <property type="project" value="UniProtKB-KW"/>
</dbReference>
<keyword evidence="7" id="KW-0862">Zinc</keyword>
<reference evidence="15" key="3">
    <citation type="submission" date="2025-08" db="UniProtKB">
        <authorList>
            <consortium name="Ensembl"/>
        </authorList>
    </citation>
    <scope>IDENTIFICATION</scope>
</reference>
<comment type="catalytic activity">
    <reaction evidence="1">
        <text>S-ubiquitinyl-[E2 ubiquitin-conjugating enzyme]-L-cysteine + [acceptor protein]-L-lysine = [E2 ubiquitin-conjugating enzyme]-L-cysteine + N(6)-ubiquitinyl-[acceptor protein]-L-lysine.</text>
        <dbReference type="EC" id="2.3.2.27"/>
    </reaction>
</comment>
<sequence length="140" mass="15463">MVSVPDCLERISAVLQLVGRLENSTGSPPASKRTVANLPVIVVNKDHTGDECQCSVCMEEFEVGHNATKLGCSHVFHVHCIKLWLELHSTCPICRKPVDEFPCRPGTTNVPMTSQASGSSTSNEQPRFYSDNFTPFYTYT</sequence>
<reference evidence="15" key="2">
    <citation type="journal article" date="2008" name="Genome Biol.">
        <title>Improved genome assembly and evidence-based global gene model set for the chordate Ciona intestinalis: new insight into intron and operon populations.</title>
        <authorList>
            <person name="Satou Y."/>
            <person name="Mineta K."/>
            <person name="Ogasawara M."/>
            <person name="Sasakura Y."/>
            <person name="Shoguchi E."/>
            <person name="Ueno K."/>
            <person name="Yamada L."/>
            <person name="Matsumoto J."/>
            <person name="Wasserscheid J."/>
            <person name="Dewar K."/>
            <person name="Wiley G.B."/>
            <person name="Macmil S.L."/>
            <person name="Roe B.A."/>
            <person name="Zeller R.W."/>
            <person name="Hastings K.E."/>
            <person name="Lemaire P."/>
            <person name="Lindquist E."/>
            <person name="Endo T."/>
            <person name="Hotta K."/>
            <person name="Inaba K."/>
        </authorList>
    </citation>
    <scope>NUCLEOTIDE SEQUENCE [LARGE SCALE GENOMIC DNA]</scope>
    <source>
        <strain evidence="15">wild type</strain>
    </source>
</reference>
<dbReference type="GO" id="GO:0005737">
    <property type="term" value="C:cytoplasm"/>
    <property type="evidence" value="ECO:0000318"/>
    <property type="project" value="GO_Central"/>
</dbReference>
<dbReference type="EMBL" id="EAAA01001910">
    <property type="status" value="NOT_ANNOTATED_CDS"/>
    <property type="molecule type" value="Genomic_DNA"/>
</dbReference>
<organism evidence="15 16">
    <name type="scientific">Ciona intestinalis</name>
    <name type="common">Transparent sea squirt</name>
    <name type="synonym">Ascidia intestinalis</name>
    <dbReference type="NCBI Taxonomy" id="7719"/>
    <lineage>
        <taxon>Eukaryota</taxon>
        <taxon>Metazoa</taxon>
        <taxon>Chordata</taxon>
        <taxon>Tunicata</taxon>
        <taxon>Ascidiacea</taxon>
        <taxon>Phlebobranchia</taxon>
        <taxon>Cionidae</taxon>
        <taxon>Ciona</taxon>
    </lineage>
</organism>
<evidence type="ECO:0000256" key="2">
    <source>
        <dbReference type="ARBA" id="ARBA00012483"/>
    </source>
</evidence>
<dbReference type="PROSITE" id="PS50089">
    <property type="entry name" value="ZF_RING_2"/>
    <property type="match status" value="1"/>
</dbReference>
<dbReference type="Gene3D" id="3.30.40.10">
    <property type="entry name" value="Zinc/RING finger domain, C3HC4 (zinc finger)"/>
    <property type="match status" value="1"/>
</dbReference>
<evidence type="ECO:0000313" key="15">
    <source>
        <dbReference type="Ensembl" id="ENSCINP00000016318.3"/>
    </source>
</evidence>
<dbReference type="SMART" id="SM00184">
    <property type="entry name" value="RING"/>
    <property type="match status" value="1"/>
</dbReference>
<dbReference type="OrthoDB" id="8062037at2759"/>
<protein>
    <recommendedName>
        <fullName evidence="9">E3 ubiquitin-protein ligase RNF181</fullName>
        <ecNumber evidence="2">2.3.2.27</ecNumber>
    </recommendedName>
    <alternativeName>
        <fullName evidence="10">RING finger protein 181</fullName>
    </alternativeName>
</protein>
<proteinExistence type="inferred from homology"/>
<evidence type="ECO:0000256" key="5">
    <source>
        <dbReference type="ARBA" id="ARBA00022771"/>
    </source>
</evidence>
<dbReference type="Proteomes" id="UP000008144">
    <property type="component" value="Chromosome 4"/>
</dbReference>
<evidence type="ECO:0000256" key="1">
    <source>
        <dbReference type="ARBA" id="ARBA00000900"/>
    </source>
</evidence>
<dbReference type="PANTHER" id="PTHR45931:SF3">
    <property type="entry name" value="RING ZINC FINGER-CONTAINING PROTEIN"/>
    <property type="match status" value="1"/>
</dbReference>
<dbReference type="SUPFAM" id="SSF57850">
    <property type="entry name" value="RING/U-box"/>
    <property type="match status" value="1"/>
</dbReference>
<dbReference type="AlphaFoldDB" id="F6WRI2"/>
<evidence type="ECO:0000256" key="13">
    <source>
        <dbReference type="SAM" id="MobiDB-lite"/>
    </source>
</evidence>
<evidence type="ECO:0000256" key="7">
    <source>
        <dbReference type="ARBA" id="ARBA00022833"/>
    </source>
</evidence>
<evidence type="ECO:0000256" key="12">
    <source>
        <dbReference type="PROSITE-ProRule" id="PRU00175"/>
    </source>
</evidence>
<keyword evidence="16" id="KW-1185">Reference proteome</keyword>
<dbReference type="KEGG" id="cin:113474198"/>
<dbReference type="EC" id="2.3.2.27" evidence="2"/>
<dbReference type="Ensembl" id="ENSCINT00000016318.3">
    <property type="protein sequence ID" value="ENSCINP00000016318.3"/>
    <property type="gene ID" value="ENSCING00000007977.3"/>
</dbReference>
<comment type="similarity">
    <text evidence="8">Belongs to the RNF181 family.</text>
</comment>
<evidence type="ECO:0000256" key="11">
    <source>
        <dbReference type="ARBA" id="ARBA00045940"/>
    </source>
</evidence>
<evidence type="ECO:0000256" key="8">
    <source>
        <dbReference type="ARBA" id="ARBA00038197"/>
    </source>
</evidence>
<keyword evidence="5 12" id="KW-0863">Zinc-finger</keyword>
<keyword evidence="4" id="KW-0479">Metal-binding</keyword>
<gene>
    <name evidence="15" type="primary">LOC113474198</name>
</gene>
<reference evidence="15" key="4">
    <citation type="submission" date="2025-09" db="UniProtKB">
        <authorList>
            <consortium name="Ensembl"/>
        </authorList>
    </citation>
    <scope>IDENTIFICATION</scope>
</reference>
<comment type="function">
    <text evidence="11">E3 ubiquitin-protein ligase which accepts ubiquitin from an E2 ubiquitin-conjugating enzyme in the form of a thioester and then directly transfers the ubiquitin to targeted substrates. Catalyzes monoubiquitination of 26S proteasome subunit PSMC2/RPT1.</text>
</comment>
<evidence type="ECO:0000256" key="6">
    <source>
        <dbReference type="ARBA" id="ARBA00022786"/>
    </source>
</evidence>
<dbReference type="STRING" id="7719.ENSCINP00000016318"/>
<dbReference type="InParanoid" id="F6WRI2"/>
<evidence type="ECO:0000313" key="16">
    <source>
        <dbReference type="Proteomes" id="UP000008144"/>
    </source>
</evidence>
<feature type="region of interest" description="Disordered" evidence="13">
    <location>
        <begin position="107"/>
        <end position="128"/>
    </location>
</feature>
<dbReference type="HOGENOM" id="CLU_1834443_0_0_1"/>
<evidence type="ECO:0000256" key="9">
    <source>
        <dbReference type="ARBA" id="ARBA00039317"/>
    </source>
</evidence>
<evidence type="ECO:0000256" key="4">
    <source>
        <dbReference type="ARBA" id="ARBA00022723"/>
    </source>
</evidence>
<evidence type="ECO:0000256" key="3">
    <source>
        <dbReference type="ARBA" id="ARBA00022679"/>
    </source>
</evidence>
<dbReference type="InterPro" id="IPR001841">
    <property type="entry name" value="Znf_RING"/>
</dbReference>
<dbReference type="InterPro" id="IPR013083">
    <property type="entry name" value="Znf_RING/FYVE/PHD"/>
</dbReference>
<dbReference type="RefSeq" id="XP_026690128.1">
    <property type="nucleotide sequence ID" value="XM_026834327.1"/>
</dbReference>
<feature type="domain" description="RING-type" evidence="14">
    <location>
        <begin position="54"/>
        <end position="95"/>
    </location>
</feature>
<keyword evidence="6" id="KW-0833">Ubl conjugation pathway</keyword>
<dbReference type="GO" id="GO:0016567">
    <property type="term" value="P:protein ubiquitination"/>
    <property type="evidence" value="ECO:0000318"/>
    <property type="project" value="GO_Central"/>
</dbReference>
<dbReference type="GeneID" id="113474198"/>
<dbReference type="GO" id="GO:0061630">
    <property type="term" value="F:ubiquitin protein ligase activity"/>
    <property type="evidence" value="ECO:0000318"/>
    <property type="project" value="GO_Central"/>
</dbReference>
<dbReference type="GeneTree" id="ENSGT00940000168353"/>
<dbReference type="Pfam" id="PF13639">
    <property type="entry name" value="zf-RING_2"/>
    <property type="match status" value="1"/>
</dbReference>
<reference evidence="16" key="1">
    <citation type="journal article" date="2002" name="Science">
        <title>The draft genome of Ciona intestinalis: insights into chordate and vertebrate origins.</title>
        <authorList>
            <person name="Dehal P."/>
            <person name="Satou Y."/>
            <person name="Campbell R.K."/>
            <person name="Chapman J."/>
            <person name="Degnan B."/>
            <person name="De Tomaso A."/>
            <person name="Davidson B."/>
            <person name="Di Gregorio A."/>
            <person name="Gelpke M."/>
            <person name="Goodstein D.M."/>
            <person name="Harafuji N."/>
            <person name="Hastings K.E."/>
            <person name="Ho I."/>
            <person name="Hotta K."/>
            <person name="Huang W."/>
            <person name="Kawashima T."/>
            <person name="Lemaire P."/>
            <person name="Martinez D."/>
            <person name="Meinertzhagen I.A."/>
            <person name="Necula S."/>
            <person name="Nonaka M."/>
            <person name="Putnam N."/>
            <person name="Rash S."/>
            <person name="Saiga H."/>
            <person name="Satake M."/>
            <person name="Terry A."/>
            <person name="Yamada L."/>
            <person name="Wang H.G."/>
            <person name="Awazu S."/>
            <person name="Azumi K."/>
            <person name="Boore J."/>
            <person name="Branno M."/>
            <person name="Chin-Bow S."/>
            <person name="DeSantis R."/>
            <person name="Doyle S."/>
            <person name="Francino P."/>
            <person name="Keys D.N."/>
            <person name="Haga S."/>
            <person name="Hayashi H."/>
            <person name="Hino K."/>
            <person name="Imai K.S."/>
            <person name="Inaba K."/>
            <person name="Kano S."/>
            <person name="Kobayashi K."/>
            <person name="Kobayashi M."/>
            <person name="Lee B.I."/>
            <person name="Makabe K.W."/>
            <person name="Manohar C."/>
            <person name="Matassi G."/>
            <person name="Medina M."/>
            <person name="Mochizuki Y."/>
            <person name="Mount S."/>
            <person name="Morishita T."/>
            <person name="Miura S."/>
            <person name="Nakayama A."/>
            <person name="Nishizaka S."/>
            <person name="Nomoto H."/>
            <person name="Ohta F."/>
            <person name="Oishi K."/>
            <person name="Rigoutsos I."/>
            <person name="Sano M."/>
            <person name="Sasaki A."/>
            <person name="Sasakura Y."/>
            <person name="Shoguchi E."/>
            <person name="Shin-i T."/>
            <person name="Spagnuolo A."/>
            <person name="Stainier D."/>
            <person name="Suzuki M.M."/>
            <person name="Tassy O."/>
            <person name="Takatori N."/>
            <person name="Tokuoka M."/>
            <person name="Yagi K."/>
            <person name="Yoshizaki F."/>
            <person name="Wada S."/>
            <person name="Zhang C."/>
            <person name="Hyatt P.D."/>
            <person name="Larimer F."/>
            <person name="Detter C."/>
            <person name="Doggett N."/>
            <person name="Glavina T."/>
            <person name="Hawkins T."/>
            <person name="Richardson P."/>
            <person name="Lucas S."/>
            <person name="Kohara Y."/>
            <person name="Levine M."/>
            <person name="Satoh N."/>
            <person name="Rokhsar D.S."/>
        </authorList>
    </citation>
    <scope>NUCLEOTIDE SEQUENCE [LARGE SCALE GENOMIC DNA]</scope>
</reference>
<evidence type="ECO:0000256" key="10">
    <source>
        <dbReference type="ARBA" id="ARBA00041674"/>
    </source>
</evidence>